<dbReference type="InterPro" id="IPR052354">
    <property type="entry name" value="Cell_Wall_Dynamics_Protein"/>
</dbReference>
<dbReference type="InterPro" id="IPR023346">
    <property type="entry name" value="Lysozyme-like_dom_sf"/>
</dbReference>
<dbReference type="EMBL" id="LR796734">
    <property type="protein sequence ID" value="CAB4162476.1"/>
    <property type="molecule type" value="Genomic_DNA"/>
</dbReference>
<proteinExistence type="predicted"/>
<evidence type="ECO:0000313" key="1">
    <source>
        <dbReference type="EMBL" id="CAB4162476.1"/>
    </source>
</evidence>
<protein>
    <submittedName>
        <fullName evidence="1">COG3179 Predicted chitinase</fullName>
    </submittedName>
</protein>
<sequence>MITLEKLQKVYVNSSPNLLKNFVDPINKAIEEYEINNPAMFIAQIGHESAQLKVLVENLNYSADGLLKTFQKYFKTRAEAEKYARKPEMIANRVYANRMGNRDEASGDGWRFRGKGAIQITGYNNHKLFADSEEISIEQAVTYMLSYEGAIMSAAWFWDSVNCNAISDDIKATTRKINNGLNGLAERTELYNLAKKHI</sequence>
<accession>A0A6J5NXS7</accession>
<dbReference type="SUPFAM" id="SSF53955">
    <property type="entry name" value="Lysozyme-like"/>
    <property type="match status" value="1"/>
</dbReference>
<name>A0A6J5NXS7_9CAUD</name>
<gene>
    <name evidence="1" type="ORF">UFOVP787_46</name>
</gene>
<dbReference type="PANTHER" id="PTHR34408">
    <property type="entry name" value="FAMILY PROTEIN, PUTATIVE-RELATED"/>
    <property type="match status" value="1"/>
</dbReference>
<dbReference type="PANTHER" id="PTHR34408:SF1">
    <property type="entry name" value="GLYCOSYL HYDROLASE FAMILY 19 DOMAIN-CONTAINING PROTEIN HI_1415"/>
    <property type="match status" value="1"/>
</dbReference>
<organism evidence="1">
    <name type="scientific">uncultured Caudovirales phage</name>
    <dbReference type="NCBI Taxonomy" id="2100421"/>
    <lineage>
        <taxon>Viruses</taxon>
        <taxon>Duplodnaviria</taxon>
        <taxon>Heunggongvirae</taxon>
        <taxon>Uroviricota</taxon>
        <taxon>Caudoviricetes</taxon>
        <taxon>Peduoviridae</taxon>
        <taxon>Maltschvirus</taxon>
        <taxon>Maltschvirus maltsch</taxon>
    </lineage>
</organism>
<dbReference type="Gene3D" id="1.10.530.10">
    <property type="match status" value="1"/>
</dbReference>
<reference evidence="1" key="1">
    <citation type="submission" date="2020-04" db="EMBL/GenBank/DDBJ databases">
        <authorList>
            <person name="Chiriac C."/>
            <person name="Salcher M."/>
            <person name="Ghai R."/>
            <person name="Kavagutti S V."/>
        </authorList>
    </citation>
    <scope>NUCLEOTIDE SEQUENCE</scope>
</reference>